<dbReference type="eggNOG" id="arCOG04348">
    <property type="taxonomic scope" value="Archaea"/>
</dbReference>
<dbReference type="InterPro" id="IPR029063">
    <property type="entry name" value="SAM-dependent_MTases_sf"/>
</dbReference>
<sequence length="227" mass="25579">MTGLGDRWRRVYPAYDRLPSVYERMNLAMTWGQVDRWRRQLATLLPQNARRVLDAGCGPGNMTRHLISAGRYVVGLDYSAEMLKAMRLDVDKVQGVFEMLPFRDGAFDVAVLAYALHAAKDLEKALAELTRVAYGVAAISMGKPDSPLIRRLFGLYVAYLVPTLARILAPGHVDEYKALKEILEAAVPNRDLKALLEKSLELKYFGTRGLGAIYMFYGERPQRAVKR</sequence>
<reference evidence="1 2" key="1">
    <citation type="journal article" date="2011" name="J. Bacteriol.">
        <title>Complete genome sequence of the thermoacidophilic crenarchaeon Thermoproteus uzoniensis 768-20.</title>
        <authorList>
            <person name="Mardanov A.V."/>
            <person name="Gumerov V.M."/>
            <person name="Beletsky A.V."/>
            <person name="Prokofeva M.I."/>
            <person name="Bonch-Osmolovskaya E.A."/>
            <person name="Ravin N.V."/>
            <person name="Skryabin K.G."/>
        </authorList>
    </citation>
    <scope>NUCLEOTIDE SEQUENCE [LARGE SCALE GENOMIC DNA]</scope>
    <source>
        <strain evidence="1 2">768-20</strain>
    </source>
</reference>
<dbReference type="OrthoDB" id="30774at2157"/>
<dbReference type="STRING" id="999630.TUZN_0352"/>
<accession>F2L2R1</accession>
<organism evidence="1 2">
    <name type="scientific">Thermoproteus uzoniensis (strain 768-20)</name>
    <dbReference type="NCBI Taxonomy" id="999630"/>
    <lineage>
        <taxon>Archaea</taxon>
        <taxon>Thermoproteota</taxon>
        <taxon>Thermoprotei</taxon>
        <taxon>Thermoproteales</taxon>
        <taxon>Thermoproteaceae</taxon>
        <taxon>Thermoproteus</taxon>
    </lineage>
</organism>
<dbReference type="AlphaFoldDB" id="F2L2R1"/>
<gene>
    <name evidence="1" type="ordered locus">TUZN_0352</name>
</gene>
<keyword evidence="1" id="KW-0808">Transferase</keyword>
<dbReference type="EMBL" id="CP002590">
    <property type="protein sequence ID" value="AEA11849.1"/>
    <property type="molecule type" value="Genomic_DNA"/>
</dbReference>
<dbReference type="Proteomes" id="UP000008138">
    <property type="component" value="Chromosome"/>
</dbReference>
<protein>
    <submittedName>
        <fullName evidence="1">Methyltransferase type 11</fullName>
    </submittedName>
</protein>
<dbReference type="CDD" id="cd02440">
    <property type="entry name" value="AdoMet_MTases"/>
    <property type="match status" value="1"/>
</dbReference>
<dbReference type="Pfam" id="PF01209">
    <property type="entry name" value="Ubie_methyltran"/>
    <property type="match status" value="1"/>
</dbReference>
<evidence type="ECO:0000313" key="1">
    <source>
        <dbReference type="EMBL" id="AEA11849.1"/>
    </source>
</evidence>
<dbReference type="Gene3D" id="3.40.50.150">
    <property type="entry name" value="Vaccinia Virus protein VP39"/>
    <property type="match status" value="1"/>
</dbReference>
<keyword evidence="1" id="KW-0489">Methyltransferase</keyword>
<proteinExistence type="predicted"/>
<reference key="2">
    <citation type="submission" date="2011-03" db="EMBL/GenBank/DDBJ databases">
        <title>Complete genome sequence of the thermoacidophilic crenarchaeon Thermoproteus uzoniensis 768-20.</title>
        <authorList>
            <person name="Mardanov A.V."/>
            <person name="Gumerov V.M."/>
            <person name="Beletsky A.V."/>
            <person name="Prokofeva M.I."/>
            <person name="Bonch-Osmolovskaya E.A."/>
            <person name="Ravin N.V."/>
            <person name="Skryabin K.G."/>
        </authorList>
    </citation>
    <scope>NUCLEOTIDE SEQUENCE</scope>
    <source>
        <strain>768-20</strain>
    </source>
</reference>
<dbReference type="HOGENOM" id="CLU_037990_12_0_2"/>
<dbReference type="PANTHER" id="PTHR43591">
    <property type="entry name" value="METHYLTRANSFERASE"/>
    <property type="match status" value="1"/>
</dbReference>
<dbReference type="GO" id="GO:0008168">
    <property type="term" value="F:methyltransferase activity"/>
    <property type="evidence" value="ECO:0007669"/>
    <property type="project" value="UniProtKB-KW"/>
</dbReference>
<dbReference type="SUPFAM" id="SSF53335">
    <property type="entry name" value="S-adenosyl-L-methionine-dependent methyltransferases"/>
    <property type="match status" value="1"/>
</dbReference>
<evidence type="ECO:0000313" key="2">
    <source>
        <dbReference type="Proteomes" id="UP000008138"/>
    </source>
</evidence>
<dbReference type="KEGG" id="tuz:TUZN_0352"/>
<keyword evidence="2" id="KW-1185">Reference proteome</keyword>
<name>F2L2R1_THEU7</name>
<dbReference type="NCBIfam" id="NF004452">
    <property type="entry name" value="PRK05785.1"/>
    <property type="match status" value="1"/>
</dbReference>
<dbReference type="GO" id="GO:0032259">
    <property type="term" value="P:methylation"/>
    <property type="evidence" value="ECO:0007669"/>
    <property type="project" value="UniProtKB-KW"/>
</dbReference>